<evidence type="ECO:0000256" key="4">
    <source>
        <dbReference type="ARBA" id="ARBA00022857"/>
    </source>
</evidence>
<feature type="compositionally biased region" description="Acidic residues" evidence="8">
    <location>
        <begin position="1152"/>
        <end position="1169"/>
    </location>
</feature>
<feature type="transmembrane region" description="Helical" evidence="9">
    <location>
        <begin position="530"/>
        <end position="551"/>
    </location>
</feature>
<feature type="region of interest" description="Disordered" evidence="8">
    <location>
        <begin position="1197"/>
        <end position="1234"/>
    </location>
</feature>
<dbReference type="Proteomes" id="UP001342314">
    <property type="component" value="Unassembled WGS sequence"/>
</dbReference>
<feature type="compositionally biased region" description="Low complexity" evidence="8">
    <location>
        <begin position="1416"/>
        <end position="1427"/>
    </location>
</feature>
<dbReference type="PRINTS" id="PR01315">
    <property type="entry name" value="BATTENIN"/>
</dbReference>
<evidence type="ECO:0000256" key="1">
    <source>
        <dbReference type="ARBA" id="ARBA00004127"/>
    </source>
</evidence>
<dbReference type="GO" id="GO:0005773">
    <property type="term" value="C:vacuole"/>
    <property type="evidence" value="ECO:0007669"/>
    <property type="project" value="TreeGrafter"/>
</dbReference>
<feature type="compositionally biased region" description="Basic and acidic residues" evidence="8">
    <location>
        <begin position="1389"/>
        <end position="1399"/>
    </location>
</feature>
<name>A0AAV5GCX8_9BASI</name>
<feature type="compositionally biased region" description="Low complexity" evidence="8">
    <location>
        <begin position="985"/>
        <end position="1011"/>
    </location>
</feature>
<feature type="region of interest" description="Disordered" evidence="8">
    <location>
        <begin position="985"/>
        <end position="1081"/>
    </location>
</feature>
<dbReference type="Gene3D" id="3.40.50.1820">
    <property type="entry name" value="alpha/beta hydrolase"/>
    <property type="match status" value="1"/>
</dbReference>
<dbReference type="CDD" id="cd00519">
    <property type="entry name" value="Lipase_3"/>
    <property type="match status" value="1"/>
</dbReference>
<keyword evidence="12" id="KW-1185">Reference proteome</keyword>
<dbReference type="InterPro" id="IPR036291">
    <property type="entry name" value="NAD(P)-bd_dom_sf"/>
</dbReference>
<dbReference type="Pfam" id="PF02487">
    <property type="entry name" value="CLN3"/>
    <property type="match status" value="2"/>
</dbReference>
<dbReference type="SUPFAM" id="SSF51735">
    <property type="entry name" value="NAD(P)-binding Rossmann-fold domains"/>
    <property type="match status" value="1"/>
</dbReference>
<keyword evidence="3 9" id="KW-0812">Transmembrane</keyword>
<dbReference type="Gene3D" id="3.40.50.720">
    <property type="entry name" value="NAD(P)-binding Rossmann-like Domain"/>
    <property type="match status" value="1"/>
</dbReference>
<feature type="transmembrane region" description="Helical" evidence="9">
    <location>
        <begin position="316"/>
        <end position="336"/>
    </location>
</feature>
<evidence type="ECO:0000313" key="12">
    <source>
        <dbReference type="Proteomes" id="UP001342314"/>
    </source>
</evidence>
<dbReference type="GO" id="GO:0016020">
    <property type="term" value="C:membrane"/>
    <property type="evidence" value="ECO:0007669"/>
    <property type="project" value="InterPro"/>
</dbReference>
<feature type="region of interest" description="Disordered" evidence="8">
    <location>
        <begin position="1855"/>
        <end position="1874"/>
    </location>
</feature>
<dbReference type="GO" id="GO:0006629">
    <property type="term" value="P:lipid metabolic process"/>
    <property type="evidence" value="ECO:0007669"/>
    <property type="project" value="InterPro"/>
</dbReference>
<evidence type="ECO:0000256" key="7">
    <source>
        <dbReference type="ARBA" id="ARBA00023136"/>
    </source>
</evidence>
<dbReference type="InterPro" id="IPR003492">
    <property type="entry name" value="Battenin_disease_Cln3"/>
</dbReference>
<evidence type="ECO:0000313" key="11">
    <source>
        <dbReference type="EMBL" id="GJN88158.1"/>
    </source>
</evidence>
<feature type="transmembrane region" description="Helical" evidence="9">
    <location>
        <begin position="342"/>
        <end position="362"/>
    </location>
</feature>
<feature type="compositionally biased region" description="Polar residues" evidence="8">
    <location>
        <begin position="1488"/>
        <end position="1511"/>
    </location>
</feature>
<accession>A0AAV5GCX8</accession>
<feature type="compositionally biased region" description="Polar residues" evidence="8">
    <location>
        <begin position="1038"/>
        <end position="1047"/>
    </location>
</feature>
<reference evidence="11 12" key="1">
    <citation type="submission" date="2021-12" db="EMBL/GenBank/DDBJ databases">
        <title>High titer production of polyol ester of fatty acids by Rhodotorula paludigena BS15 towards product separation-free biomass refinery.</title>
        <authorList>
            <person name="Mano J."/>
            <person name="Ono H."/>
            <person name="Tanaka T."/>
            <person name="Naito K."/>
            <person name="Sushida H."/>
            <person name="Ike M."/>
            <person name="Tokuyasu K."/>
            <person name="Kitaoka M."/>
        </authorList>
    </citation>
    <scope>NUCLEOTIDE SEQUENCE [LARGE SCALE GENOMIC DNA]</scope>
    <source>
        <strain evidence="11 12">BS15</strain>
    </source>
</reference>
<sequence>MQRTETPELTALAAKYPGVLLISKGDVAVEEDNKVHFLPRYRPRLPRVTQHLASAQQAAVDVAMQSFGRLDALILNAGTLHPLGAVSSLSGPRLAELKSLFDVNFFALVAILAHAIPYLRTCEGKDGLQEGEPAGRVVLVSSGAATGGTTGWAAYNASKAAMNSLGRTLGNEEKDIVTVSVRPGTPDTVMQQKIRELGAEHMSAADHARFTGLHERGELLPPHEPGGVLAGLALEAPAELSGQFVNWNDEKPMRNSYPPMRSDTASSAARGSGTSTARKRLAAAFFLFGTLNNIIYVVILSAALDLVDKASTPKGLILLVNIAPALLVKIGWPYFVPGPTRYTTRIVSCSLLSFVGILVVALSGSILPRLGGIALASFSSGLGEMTYLQRATLFSSVARGANGEDLGGVAVGWFSSGTGAAGVGAATYSPLPRGESLSSDDDEDGVIAAATAEDEVLVAQLEHKLPSLTTREKIELARPLVRKYMLPLFFVYLAEYTINSGVAPTLLYEVPTREGAPILHLVIKSLRDYYPLWALLYQTFVFVSRSSLSILRLPPLPLALLPLPTLLQLVILFLTALESRTSFLVGLAGEHGATWLVALLVCAEGLCGGAAYVNAFHRLATEVEHDGEEHEDGEGDGLIDDNKSKERRAQEKEFAIASVGFADTLGILSASLVSMALEPALPSLLLAPFATLPAMPDAAALSMATRTPSAAAAGKAAAAATSSASLAAASSALTAAALPQSLVRSRISSSPTLLPAHFAQLVTALSLCARVSLRASALFIEAIVESLQCGTVTGLGVTRRALIAAVGSARALHYVKEGLDWAGRSEDGKKSEDSFLQVLDKYTNLGIYLIHHTFTLAELFAMSGFYLTLNTLSTGFSAAEESVRMLDSVFGSNESSRALSSIITLVRGELAREDPHFHPVGLLADEKDEKKDEQRKAGTFSNVTALTKALTAFACLQTATHRRTLRELKLRVVYDCTVVVEGRSSYSTDASTTVTDSSSSSASSSRDPTPSHAGKPASGTLHPLGGVSERGREESPRSPMTSTTATDLLTDVRGELEARARASRTFAPEPYAASSSTGHSRRASVTFGLAPCSMEADGLDEETVDLLDERSEADLVEELESLCGCPTRARSLQPLGLRDGYDGDAEVAYVTAEEEEEEDSERETEEDPEDLRREEMDGWVPPEVQAALQQLEEQYSAAEQRFGRRPAPPTASSSNASTLRAAAESSTRPRRREMHLLPELRRYSYEMEIEETTTTTTTTVRTVEEVGEPSQVVRRQTCARMPGTLLLADSSASGSVTGASDDELPYLTPSADEDLSPEARGDGEGDWVEVASMFSPTPSLRRYADGSTSSDIEMYDDIVQQLPSAVNGADEVGEAASKWAHLAGTSKQEAVEHPEESRQRLQALSRGWRKSEPLGTATPPSSTAVTPGEDETPIAGESSDYFAPRSVDLRSASPASPFDQVCEPSPLTPSASPRPPPSPTTSKRNNLRRTTSVQTLRSTVTTTCHTASSPTDEPEPKRSNFPHQHLVSNLQHFAKYSSAAYGQSFLRILGIAKHDFKFPHTEIHANNHAFAHHVGIHVDDILLSSFTDRSPSFATDKMSPIVNYVAVDHSLKAVVLACRGSLGLSDILTDLTCSYEPIHVPAGDPSGSYFVHSGMYCSATVLQRGTVHDVVRDALQQFPDYGLVLCGHSLGGGVASLLSILWSTPAANFEREAADKMQSTGRRVVHPSISTSFVTSFSSDLPPGRPISCFTYGVPCVASIDLVKYCHGLVVSTVHNYDIVPTLSLGVLRDFKSMAMGFYAEQGVCEEIVGRVIGLCQRRFMAKRAARKAAATAAAAAGKTADLAATSSTSTLTTSTSSLIEDADGSDSLTGPAEESRLVPFTVDELTAGRGSNKALEPAYQDPSLLGTDLVGDDIELSNWLWSLRTTIRASSDNEKLFPPGNVYVVENYTVFVSSESSSTGKYSRREGRRVLLRAVDDVERRFSEPVFSRSMLSDHSPANYELNCDYLASAVV</sequence>
<gene>
    <name evidence="11" type="ORF">Rhopal_001123-T1</name>
</gene>
<evidence type="ECO:0000256" key="3">
    <source>
        <dbReference type="ARBA" id="ARBA00022692"/>
    </source>
</evidence>
<evidence type="ECO:0000256" key="5">
    <source>
        <dbReference type="ARBA" id="ARBA00022970"/>
    </source>
</evidence>
<feature type="region of interest" description="Disordered" evidence="8">
    <location>
        <begin position="1291"/>
        <end position="1322"/>
    </location>
</feature>
<feature type="transmembrane region" description="Helical" evidence="9">
    <location>
        <begin position="592"/>
        <end position="613"/>
    </location>
</feature>
<evidence type="ECO:0000256" key="8">
    <source>
        <dbReference type="SAM" id="MobiDB-lite"/>
    </source>
</evidence>
<dbReference type="Pfam" id="PF01764">
    <property type="entry name" value="Lipase_3"/>
    <property type="match status" value="1"/>
</dbReference>
<dbReference type="EMBL" id="BQKY01000002">
    <property type="protein sequence ID" value="GJN88158.1"/>
    <property type="molecule type" value="Genomic_DNA"/>
</dbReference>
<keyword evidence="6 9" id="KW-1133">Transmembrane helix</keyword>
<feature type="domain" description="Fungal lipase-type" evidence="10">
    <location>
        <begin position="1615"/>
        <end position="1700"/>
    </location>
</feature>
<keyword evidence="2" id="KW-0813">Transport</keyword>
<dbReference type="InterPro" id="IPR002347">
    <property type="entry name" value="SDR_fam"/>
</dbReference>
<evidence type="ECO:0000256" key="6">
    <source>
        <dbReference type="ARBA" id="ARBA00022989"/>
    </source>
</evidence>
<protein>
    <recommendedName>
        <fullName evidence="10">Fungal lipase-type domain-containing protein</fullName>
    </recommendedName>
</protein>
<dbReference type="GO" id="GO:0012505">
    <property type="term" value="C:endomembrane system"/>
    <property type="evidence" value="ECO:0007669"/>
    <property type="project" value="UniProtKB-SubCell"/>
</dbReference>
<dbReference type="GO" id="GO:0006865">
    <property type="term" value="P:amino acid transport"/>
    <property type="evidence" value="ECO:0007669"/>
    <property type="project" value="UniProtKB-KW"/>
</dbReference>
<dbReference type="SUPFAM" id="SSF53474">
    <property type="entry name" value="alpha/beta-Hydrolases"/>
    <property type="match status" value="1"/>
</dbReference>
<evidence type="ECO:0000256" key="9">
    <source>
        <dbReference type="SAM" id="Phobius"/>
    </source>
</evidence>
<evidence type="ECO:0000259" key="10">
    <source>
        <dbReference type="Pfam" id="PF01764"/>
    </source>
</evidence>
<feature type="compositionally biased region" description="Basic and acidic residues" evidence="8">
    <location>
        <begin position="1050"/>
        <end position="1060"/>
    </location>
</feature>
<dbReference type="GO" id="GO:0051453">
    <property type="term" value="P:regulation of intracellular pH"/>
    <property type="evidence" value="ECO:0007669"/>
    <property type="project" value="TreeGrafter"/>
</dbReference>
<keyword evidence="4" id="KW-0521">NADP</keyword>
<comment type="caution">
    <text evidence="11">The sequence shown here is derived from an EMBL/GenBank/DDBJ whole genome shotgun (WGS) entry which is preliminary data.</text>
</comment>
<dbReference type="InterPro" id="IPR029058">
    <property type="entry name" value="AB_hydrolase_fold"/>
</dbReference>
<evidence type="ECO:0000256" key="2">
    <source>
        <dbReference type="ARBA" id="ARBA00022448"/>
    </source>
</evidence>
<organism evidence="11 12">
    <name type="scientific">Rhodotorula paludigena</name>
    <dbReference type="NCBI Taxonomy" id="86838"/>
    <lineage>
        <taxon>Eukaryota</taxon>
        <taxon>Fungi</taxon>
        <taxon>Dikarya</taxon>
        <taxon>Basidiomycota</taxon>
        <taxon>Pucciniomycotina</taxon>
        <taxon>Microbotryomycetes</taxon>
        <taxon>Sporidiobolales</taxon>
        <taxon>Sporidiobolaceae</taxon>
        <taxon>Rhodotorula</taxon>
    </lineage>
</organism>
<comment type="subcellular location">
    <subcellularLocation>
        <location evidence="1">Endomembrane system</location>
        <topology evidence="1">Multi-pass membrane protein</topology>
    </subcellularLocation>
</comment>
<dbReference type="PANTHER" id="PTHR10981:SF0">
    <property type="entry name" value="BATTENIN"/>
    <property type="match status" value="1"/>
</dbReference>
<feature type="transmembrane region" description="Helical" evidence="9">
    <location>
        <begin position="558"/>
        <end position="577"/>
    </location>
</feature>
<dbReference type="InterPro" id="IPR002921">
    <property type="entry name" value="Fungal_lipase-type"/>
</dbReference>
<feature type="transmembrane region" description="Helical" evidence="9">
    <location>
        <begin position="281"/>
        <end position="304"/>
    </location>
</feature>
<dbReference type="PROSITE" id="PS00061">
    <property type="entry name" value="ADH_SHORT"/>
    <property type="match status" value="1"/>
</dbReference>
<dbReference type="Pfam" id="PF00106">
    <property type="entry name" value="adh_short"/>
    <property type="match status" value="1"/>
</dbReference>
<feature type="region of interest" description="Disordered" evidence="8">
    <location>
        <begin position="1384"/>
        <end position="1522"/>
    </location>
</feature>
<keyword evidence="5" id="KW-0029">Amino-acid transport</keyword>
<proteinExistence type="predicted"/>
<dbReference type="PANTHER" id="PTHR10981">
    <property type="entry name" value="BATTENIN"/>
    <property type="match status" value="1"/>
</dbReference>
<dbReference type="InterPro" id="IPR020904">
    <property type="entry name" value="Sc_DH/Rdtase_CS"/>
</dbReference>
<feature type="transmembrane region" description="Helical" evidence="9">
    <location>
        <begin position="654"/>
        <end position="677"/>
    </location>
</feature>
<keyword evidence="7 9" id="KW-0472">Membrane</keyword>
<feature type="region of interest" description="Disordered" evidence="8">
    <location>
        <begin position="1150"/>
        <end position="1173"/>
    </location>
</feature>